<dbReference type="GO" id="GO:0008305">
    <property type="term" value="C:integrin complex"/>
    <property type="evidence" value="ECO:0007669"/>
    <property type="project" value="InterPro"/>
</dbReference>
<accession>A0A2W1JGC4</accession>
<dbReference type="PANTHER" id="PTHR23221">
    <property type="entry name" value="GLYCOSYLPHOSPHATIDYLINOSITOL PHOSPHOLIPASE D"/>
    <property type="match status" value="1"/>
</dbReference>
<dbReference type="SUPFAM" id="SSF69318">
    <property type="entry name" value="Integrin alpha N-terminal domain"/>
    <property type="match status" value="2"/>
</dbReference>
<dbReference type="GO" id="GO:0005509">
    <property type="term" value="F:calcium ion binding"/>
    <property type="evidence" value="ECO:0007669"/>
    <property type="project" value="InterPro"/>
</dbReference>
<evidence type="ECO:0000256" key="4">
    <source>
        <dbReference type="ARBA" id="ARBA00023180"/>
    </source>
</evidence>
<dbReference type="PROSITE" id="PS51470">
    <property type="entry name" value="FG_GAP"/>
    <property type="match status" value="4"/>
</dbReference>
<keyword evidence="2" id="KW-0677">Repeat</keyword>
<name>A0A2W1JGC4_9CYAN</name>
<dbReference type="PRINTS" id="PR01185">
    <property type="entry name" value="INTEGRINA"/>
</dbReference>
<protein>
    <submittedName>
        <fullName evidence="5">Bifunctional hemolysin/adenylate cyclase</fullName>
    </submittedName>
</protein>
<dbReference type="Pfam" id="PF01839">
    <property type="entry name" value="FG-GAP"/>
    <property type="match status" value="7"/>
</dbReference>
<dbReference type="InterPro" id="IPR011049">
    <property type="entry name" value="Serralysin-like_metalloprot_C"/>
</dbReference>
<evidence type="ECO:0000313" key="6">
    <source>
        <dbReference type="Proteomes" id="UP000248857"/>
    </source>
</evidence>
<gene>
    <name evidence="5" type="primary">cya_11</name>
    <name evidence="5" type="ORF">C1752_10200</name>
</gene>
<keyword evidence="4" id="KW-0325">Glycoprotein</keyword>
<comment type="caution">
    <text evidence="5">The sequence shown here is derived from an EMBL/GenBank/DDBJ whole genome shotgun (WGS) entry which is preliminary data.</text>
</comment>
<dbReference type="Pfam" id="PF00353">
    <property type="entry name" value="HemolysinCabind"/>
    <property type="match status" value="6"/>
</dbReference>
<proteinExistence type="predicted"/>
<dbReference type="SUPFAM" id="SSF51120">
    <property type="entry name" value="beta-Roll"/>
    <property type="match status" value="3"/>
</dbReference>
<dbReference type="AlphaFoldDB" id="A0A2W1JGC4"/>
<reference evidence="5 6" key="1">
    <citation type="journal article" date="2018" name="Sci. Rep.">
        <title>A novel species of the marine cyanobacterium Acaryochloris with a unique pigment content and lifestyle.</title>
        <authorList>
            <person name="Partensky F."/>
            <person name="Six C."/>
            <person name="Ratin M."/>
            <person name="Garczarek L."/>
            <person name="Vaulot D."/>
            <person name="Probert I."/>
            <person name="Calteau A."/>
            <person name="Gourvil P."/>
            <person name="Marie D."/>
            <person name="Grebert T."/>
            <person name="Bouchier C."/>
            <person name="Le Panse S."/>
            <person name="Gachenot M."/>
            <person name="Rodriguez F."/>
            <person name="Garrido J.L."/>
        </authorList>
    </citation>
    <scope>NUCLEOTIDE SEQUENCE [LARGE SCALE GENOMIC DNA]</scope>
    <source>
        <strain evidence="5 6">RCC1774</strain>
    </source>
</reference>
<organism evidence="5 6">
    <name type="scientific">Acaryochloris thomasi RCC1774</name>
    <dbReference type="NCBI Taxonomy" id="1764569"/>
    <lineage>
        <taxon>Bacteria</taxon>
        <taxon>Bacillati</taxon>
        <taxon>Cyanobacteriota</taxon>
        <taxon>Cyanophyceae</taxon>
        <taxon>Acaryochloridales</taxon>
        <taxon>Acaryochloridaceae</taxon>
        <taxon>Acaryochloris</taxon>
        <taxon>Acaryochloris thomasi</taxon>
    </lineage>
</organism>
<dbReference type="GO" id="GO:0016787">
    <property type="term" value="F:hydrolase activity"/>
    <property type="evidence" value="ECO:0007669"/>
    <property type="project" value="UniProtKB-KW"/>
</dbReference>
<dbReference type="PRINTS" id="PR00313">
    <property type="entry name" value="CABNDNGRPT"/>
</dbReference>
<evidence type="ECO:0000313" key="5">
    <source>
        <dbReference type="EMBL" id="PZD70685.1"/>
    </source>
</evidence>
<dbReference type="PANTHER" id="PTHR23221:SF7">
    <property type="entry name" value="PHOSPHATIDYLINOSITOL-GLYCAN-SPECIFIC PHOSPHOLIPASE D"/>
    <property type="match status" value="1"/>
</dbReference>
<dbReference type="InterPro" id="IPR013519">
    <property type="entry name" value="Int_alpha_beta-p"/>
</dbReference>
<evidence type="ECO:0000256" key="3">
    <source>
        <dbReference type="ARBA" id="ARBA00022801"/>
    </source>
</evidence>
<keyword evidence="6" id="KW-1185">Reference proteome</keyword>
<dbReference type="SMART" id="SM00191">
    <property type="entry name" value="Int_alpha"/>
    <property type="match status" value="7"/>
</dbReference>
<dbReference type="OrthoDB" id="528455at2"/>
<dbReference type="GO" id="GO:0007155">
    <property type="term" value="P:cell adhesion"/>
    <property type="evidence" value="ECO:0007669"/>
    <property type="project" value="InterPro"/>
</dbReference>
<dbReference type="Proteomes" id="UP000248857">
    <property type="component" value="Unassembled WGS sequence"/>
</dbReference>
<keyword evidence="3" id="KW-0378">Hydrolase</keyword>
<dbReference type="PROSITE" id="PS00330">
    <property type="entry name" value="HEMOLYSIN_CALCIUM"/>
    <property type="match status" value="1"/>
</dbReference>
<sequence length="968" mass="97886">MADTELNLATLNGANGFTINGIEQSDASGYSVSSAGDFNGDGLDDIIIGTPYADANGSVSNPNAGESYVIFGKSNFGSILNLSDLNGSNGFTINGISPFDESGFSVSSAGDVNGDGLDDIIIGAPRRRPLRPIPKEAESYVVFGHSSFGSILNLSDLNGSNGFTINGISVYDNFGNSVSSAGDVNGDGLDDIIIGAPNADPNEIRLAGESYVVFGRSSFESNLNLSDLNGSNGFTINGISPFDESGFSVSSAGDVNGDGIDDIIVGAPHPTNVGEYSGESYVIFGSTSFESTVNLSDLNGSNGFTINGISPFDESGFSVSSAGDVNGDGLDDIIIGAPSSNLSSTNSGPGESYVVFGSSSFASELDLSALDGKNGFAINGLEAFDRSGFSVSSAGDVNGDGFDDLIIGAPGADPNGTSSAGESYVILGASSGFASTLSVRDLDGTNGFALYGIEQIDGAGNSVSSAGDVNNDGFDDLIIGAPGADPNGGAPFDPAPGQSYVVFGFSNENLNVIQGNDNNNVLTGTADDDLLQGFSGEDVLLAFYGNDILNGGNDNDVLSGGDDDDLLNGGDGDDTLVGDRGSDINVGGAGSDRIIWNLGDGSDQIDGGSGLDTVEVNGSSNGRDIYQVLKAEDNVLFERTNIDLFQLDINYVEVLEVNSGGNNDTLTVGDLSGTAFESITFNAGNGNDVLDGSSATTAFVGLGGNGADTLEGGSNNDLLIGSNGNDLLRGFAGDDTLNGGAGNDDMIGQEGNDLLNGGSGNDFLQGSEGDDTLIGGAGRDTLFGQAGNNRLIGGNGNDVLSGGDGNDVIVGGAGDDFVGGFGLGDDVLIGGAGNDQISASAGNNILIGNGGIDTFLFDSDEDFVANDFGNNNIIDFEVGIDKITLSTFTFSALNSTGGSILIDEFEVVDTDADASTSEAFIAYSKSTGNLFYNENGIAAGLGSGDQFATLQGAPDISTSDFIVTDFSI</sequence>
<dbReference type="InterPro" id="IPR013517">
    <property type="entry name" value="FG-GAP"/>
</dbReference>
<evidence type="ECO:0000256" key="2">
    <source>
        <dbReference type="ARBA" id="ARBA00022737"/>
    </source>
</evidence>
<dbReference type="Gene3D" id="2.150.10.10">
    <property type="entry name" value="Serralysin-like metalloprotease, C-terminal"/>
    <property type="match status" value="3"/>
</dbReference>
<dbReference type="Gene3D" id="2.130.10.130">
    <property type="entry name" value="Integrin alpha, N-terminal"/>
    <property type="match status" value="5"/>
</dbReference>
<dbReference type="InterPro" id="IPR028994">
    <property type="entry name" value="Integrin_alpha_N"/>
</dbReference>
<keyword evidence="1" id="KW-0732">Signal</keyword>
<dbReference type="EMBL" id="PQWO01000030">
    <property type="protein sequence ID" value="PZD70685.1"/>
    <property type="molecule type" value="Genomic_DNA"/>
</dbReference>
<dbReference type="InterPro" id="IPR000413">
    <property type="entry name" value="Integrin_alpha"/>
</dbReference>
<dbReference type="InterPro" id="IPR001343">
    <property type="entry name" value="Hemolysn_Ca-bd"/>
</dbReference>
<dbReference type="InterPro" id="IPR018511">
    <property type="entry name" value="Hemolysin-typ_Ca-bd_CS"/>
</dbReference>
<evidence type="ECO:0000256" key="1">
    <source>
        <dbReference type="ARBA" id="ARBA00022729"/>
    </source>
</evidence>